<keyword evidence="5" id="KW-0418">Kinase</keyword>
<sequence>MPPSKKKSAVSVPLRLHPRVFAALGSDLVTSDAVAVLELVKNGYDAGADWVAVRFIKDKERGLTLEIEDNGSGMDRDTVKDVWCLVATPFREENKETKFGDGVRRVTGSKGLGRLSAARLGKSLEMTTKKSRNDCVQVDVVWDDLAKAGSLDNCTVELSEGDQAKLETPTGTLLRIYDLNADWDGGENGQRKVDELREGLSRLKPPFEKSRKFTVLLRAPDSKDEAQEITGSVLLENPTYRIKGSINAKGKLDCDYTFAPGTGKGRSENFTQSWDTLKEDIARSDDRVKSFSAAPLCGPFAFEIRAWDLDPDSVTEAMERFQITKKSAVRAQIRAFKGISLYRDRVLVLPKGEGARDWLGLDLRRVSKTGTRMSTSQIVGYVEVSADANPRILDTSDRERLARNPEVEQFELLLRHIVSVLENQRDRDRAMREPKATELFKGLDAEPLLAQAQELITEKADVSEVMPLLVRFNEDLRTSRDRIERTFSHYSRLATIGLLSQILIHEIGHNSAIIGQFITLVKDHFERNPPRDASLAKILGLAAEALASLASVADRFRPLASRSFARGKRSSGARAIWQSCCDARGQDIQRRGVDVDVSVRGDDEVQVDPGELYAILINLLDNSLYWLGRNDEGKRKLRLDIAPARVAKRVKFFLHDSGPGIDKEDRERVFWPGFTRRPNGFGMGLTVAGEIITGHGGELELESPGKLGGATFTFDLPSKSN</sequence>
<gene>
    <name evidence="8" type="ORF">DF3PB_1010007</name>
</gene>
<organism evidence="8">
    <name type="scientific">metagenome</name>
    <dbReference type="NCBI Taxonomy" id="256318"/>
    <lineage>
        <taxon>unclassified sequences</taxon>
        <taxon>metagenomes</taxon>
    </lineage>
</organism>
<dbReference type="PANTHER" id="PTHR44936">
    <property type="entry name" value="SENSOR PROTEIN CREC"/>
    <property type="match status" value="1"/>
</dbReference>
<evidence type="ECO:0000256" key="6">
    <source>
        <dbReference type="ARBA" id="ARBA00022840"/>
    </source>
</evidence>
<evidence type="ECO:0000256" key="3">
    <source>
        <dbReference type="ARBA" id="ARBA00022679"/>
    </source>
</evidence>
<evidence type="ECO:0000256" key="5">
    <source>
        <dbReference type="ARBA" id="ARBA00022777"/>
    </source>
</evidence>
<comment type="catalytic activity">
    <reaction evidence="1">
        <text>ATP + protein L-histidine = ADP + protein N-phospho-L-histidine.</text>
        <dbReference type="EC" id="2.7.13.3"/>
    </reaction>
</comment>
<protein>
    <recommendedName>
        <fullName evidence="2">histidine kinase</fullName>
        <ecNumber evidence="2">2.7.13.3</ecNumber>
    </recommendedName>
</protein>
<evidence type="ECO:0000256" key="2">
    <source>
        <dbReference type="ARBA" id="ARBA00012438"/>
    </source>
</evidence>
<dbReference type="GO" id="GO:0004673">
    <property type="term" value="F:protein histidine kinase activity"/>
    <property type="evidence" value="ECO:0007669"/>
    <property type="project" value="UniProtKB-EC"/>
</dbReference>
<dbReference type="Pfam" id="PF02518">
    <property type="entry name" value="HATPase_c"/>
    <property type="match status" value="1"/>
</dbReference>
<dbReference type="PROSITE" id="PS50109">
    <property type="entry name" value="HIS_KIN"/>
    <property type="match status" value="1"/>
</dbReference>
<proteinExistence type="predicted"/>
<dbReference type="EC" id="2.7.13.3" evidence="2"/>
<dbReference type="InterPro" id="IPR005467">
    <property type="entry name" value="His_kinase_dom"/>
</dbReference>
<dbReference type="InterPro" id="IPR004358">
    <property type="entry name" value="Sig_transdc_His_kin-like_C"/>
</dbReference>
<dbReference type="AlphaFoldDB" id="A0A380T9W1"/>
<dbReference type="EMBL" id="UIDG01000004">
    <property type="protein sequence ID" value="SUS03572.1"/>
    <property type="molecule type" value="Genomic_DNA"/>
</dbReference>
<dbReference type="PANTHER" id="PTHR44936:SF10">
    <property type="entry name" value="SENSOR PROTEIN RSTB"/>
    <property type="match status" value="1"/>
</dbReference>
<evidence type="ECO:0000256" key="4">
    <source>
        <dbReference type="ARBA" id="ARBA00022741"/>
    </source>
</evidence>
<dbReference type="SMART" id="SM00387">
    <property type="entry name" value="HATPase_c"/>
    <property type="match status" value="1"/>
</dbReference>
<dbReference type="InterPro" id="IPR036890">
    <property type="entry name" value="HATPase_C_sf"/>
</dbReference>
<dbReference type="Pfam" id="PF13589">
    <property type="entry name" value="HATPase_c_3"/>
    <property type="match status" value="1"/>
</dbReference>
<name>A0A380T9W1_9ZZZZ</name>
<dbReference type="InterPro" id="IPR050980">
    <property type="entry name" value="2C_sensor_his_kinase"/>
</dbReference>
<evidence type="ECO:0000256" key="1">
    <source>
        <dbReference type="ARBA" id="ARBA00000085"/>
    </source>
</evidence>
<feature type="domain" description="Histidine kinase" evidence="7">
    <location>
        <begin position="589"/>
        <end position="720"/>
    </location>
</feature>
<dbReference type="Gene3D" id="3.30.565.10">
    <property type="entry name" value="Histidine kinase-like ATPase, C-terminal domain"/>
    <property type="match status" value="2"/>
</dbReference>
<keyword evidence="3 8" id="KW-0808">Transferase</keyword>
<dbReference type="PRINTS" id="PR00344">
    <property type="entry name" value="BCTRLSENSOR"/>
</dbReference>
<keyword evidence="6" id="KW-0067">ATP-binding</keyword>
<dbReference type="InterPro" id="IPR003594">
    <property type="entry name" value="HATPase_dom"/>
</dbReference>
<dbReference type="GO" id="GO:0005524">
    <property type="term" value="F:ATP binding"/>
    <property type="evidence" value="ECO:0007669"/>
    <property type="project" value="UniProtKB-KW"/>
</dbReference>
<keyword evidence="4" id="KW-0547">Nucleotide-binding</keyword>
<reference evidence="8" key="1">
    <citation type="submission" date="2018-07" db="EMBL/GenBank/DDBJ databases">
        <authorList>
            <person name="Quirk P.G."/>
            <person name="Krulwich T.A."/>
        </authorList>
    </citation>
    <scope>NUCLEOTIDE SEQUENCE</scope>
</reference>
<dbReference type="SUPFAM" id="SSF55874">
    <property type="entry name" value="ATPase domain of HSP90 chaperone/DNA topoisomerase II/histidine kinase"/>
    <property type="match status" value="2"/>
</dbReference>
<evidence type="ECO:0000313" key="8">
    <source>
        <dbReference type="EMBL" id="SUS03572.1"/>
    </source>
</evidence>
<evidence type="ECO:0000259" key="7">
    <source>
        <dbReference type="PROSITE" id="PS50109"/>
    </source>
</evidence>
<accession>A0A380T9W1</accession>